<reference evidence="3" key="1">
    <citation type="submission" date="2019-07" db="EMBL/GenBank/DDBJ databases">
        <title>Chitinimonas sp. nov., isolated from Ny-Alesund, arctica soil.</title>
        <authorList>
            <person name="Xu Q."/>
            <person name="Peng F."/>
        </authorList>
    </citation>
    <scope>NUCLEOTIDE SEQUENCE [LARGE SCALE GENOMIC DNA]</scope>
    <source>
        <strain evidence="3">R3-44</strain>
    </source>
</reference>
<protein>
    <submittedName>
        <fullName evidence="2">Uncharacterized protein</fullName>
    </submittedName>
</protein>
<feature type="region of interest" description="Disordered" evidence="1">
    <location>
        <begin position="49"/>
        <end position="83"/>
    </location>
</feature>
<evidence type="ECO:0000313" key="2">
    <source>
        <dbReference type="EMBL" id="QDQ28922.1"/>
    </source>
</evidence>
<sequence length="180" mass="20274">METTTTKFDPNKFPEDPFKKNNHDPGGLEVFEVSIGKISSVETPLPINTIAANPAAGTGEPGTPPDQAPANVEKMDKQEQENAVKRLKEKLDALKKQVGALTEAEKKSRNRREENKSDYHTQLQQLKKIHAQHLTVVSGLLQQEYRPIQKEDKRTTLSRPANQSPERAHWRLHPVTEKGQ</sequence>
<evidence type="ECO:0000313" key="3">
    <source>
        <dbReference type="Proteomes" id="UP000317550"/>
    </source>
</evidence>
<feature type="region of interest" description="Disordered" evidence="1">
    <location>
        <begin position="140"/>
        <end position="180"/>
    </location>
</feature>
<keyword evidence="3" id="KW-1185">Reference proteome</keyword>
<accession>A0A516SL91</accession>
<proteinExistence type="predicted"/>
<dbReference type="EMBL" id="CP041730">
    <property type="protein sequence ID" value="QDQ28922.1"/>
    <property type="molecule type" value="Genomic_DNA"/>
</dbReference>
<dbReference type="KEGG" id="cari:FNU76_22620"/>
<dbReference type="Proteomes" id="UP000317550">
    <property type="component" value="Chromosome"/>
</dbReference>
<feature type="compositionally biased region" description="Basic and acidic residues" evidence="1">
    <location>
        <begin position="166"/>
        <end position="180"/>
    </location>
</feature>
<dbReference type="RefSeq" id="WP_144280305.1">
    <property type="nucleotide sequence ID" value="NZ_CP041730.1"/>
</dbReference>
<evidence type="ECO:0000256" key="1">
    <source>
        <dbReference type="SAM" id="MobiDB-lite"/>
    </source>
</evidence>
<gene>
    <name evidence="2" type="ORF">FNU76_22620</name>
</gene>
<organism evidence="2 3">
    <name type="scientific">Chitinimonas arctica</name>
    <dbReference type="NCBI Taxonomy" id="2594795"/>
    <lineage>
        <taxon>Bacteria</taxon>
        <taxon>Pseudomonadati</taxon>
        <taxon>Pseudomonadota</taxon>
        <taxon>Betaproteobacteria</taxon>
        <taxon>Neisseriales</taxon>
        <taxon>Chitinibacteraceae</taxon>
        <taxon>Chitinimonas</taxon>
    </lineage>
</organism>
<feature type="region of interest" description="Disordered" evidence="1">
    <location>
        <begin position="1"/>
        <end position="26"/>
    </location>
</feature>
<feature type="compositionally biased region" description="Basic and acidic residues" evidence="1">
    <location>
        <begin position="103"/>
        <end position="119"/>
    </location>
</feature>
<name>A0A516SL91_9NEIS</name>
<dbReference type="AlphaFoldDB" id="A0A516SL91"/>
<feature type="compositionally biased region" description="Basic and acidic residues" evidence="1">
    <location>
        <begin position="9"/>
        <end position="23"/>
    </location>
</feature>
<feature type="region of interest" description="Disordered" evidence="1">
    <location>
        <begin position="98"/>
        <end position="125"/>
    </location>
</feature>
<feature type="compositionally biased region" description="Basic and acidic residues" evidence="1">
    <location>
        <begin position="73"/>
        <end position="83"/>
    </location>
</feature>